<dbReference type="GO" id="GO:0005737">
    <property type="term" value="C:cytoplasm"/>
    <property type="evidence" value="ECO:0007669"/>
    <property type="project" value="TreeGrafter"/>
</dbReference>
<accession>A0A812NV07</accession>
<keyword evidence="13" id="KW-1185">Reference proteome</keyword>
<comment type="catalytic activity">
    <reaction evidence="7">
        <text>L-threonyl-[protein] + ATP = O-phospho-L-threonyl-[protein] + ADP + H(+)</text>
        <dbReference type="Rhea" id="RHEA:46608"/>
        <dbReference type="Rhea" id="RHEA-COMP:11060"/>
        <dbReference type="Rhea" id="RHEA-COMP:11605"/>
        <dbReference type="ChEBI" id="CHEBI:15378"/>
        <dbReference type="ChEBI" id="CHEBI:30013"/>
        <dbReference type="ChEBI" id="CHEBI:30616"/>
        <dbReference type="ChEBI" id="CHEBI:61977"/>
        <dbReference type="ChEBI" id="CHEBI:456216"/>
        <dbReference type="EC" id="2.7.11.1"/>
    </reaction>
</comment>
<evidence type="ECO:0000256" key="7">
    <source>
        <dbReference type="ARBA" id="ARBA00047899"/>
    </source>
</evidence>
<dbReference type="InterPro" id="IPR008271">
    <property type="entry name" value="Ser/Thr_kinase_AS"/>
</dbReference>
<evidence type="ECO:0000256" key="3">
    <source>
        <dbReference type="ARBA" id="ARBA00022679"/>
    </source>
</evidence>
<dbReference type="InterPro" id="IPR029063">
    <property type="entry name" value="SAM-dependent_MTases_sf"/>
</dbReference>
<keyword evidence="3" id="KW-0808">Transferase</keyword>
<proteinExistence type="predicted"/>
<dbReference type="Pfam" id="PF00069">
    <property type="entry name" value="Pkinase"/>
    <property type="match status" value="1"/>
</dbReference>
<dbReference type="PANTHER" id="PTHR22967">
    <property type="entry name" value="SERINE/THREONINE PROTEIN KINASE"/>
    <property type="match status" value="1"/>
</dbReference>
<dbReference type="GO" id="GO:0004674">
    <property type="term" value="F:protein serine/threonine kinase activity"/>
    <property type="evidence" value="ECO:0007669"/>
    <property type="project" value="UniProtKB-KW"/>
</dbReference>
<dbReference type="SMART" id="SM00220">
    <property type="entry name" value="S_TKc"/>
    <property type="match status" value="1"/>
</dbReference>
<dbReference type="CDD" id="cd02440">
    <property type="entry name" value="AdoMet_MTases"/>
    <property type="match status" value="1"/>
</dbReference>
<feature type="coiled-coil region" evidence="9">
    <location>
        <begin position="1368"/>
        <end position="1437"/>
    </location>
</feature>
<dbReference type="Gene3D" id="1.10.510.10">
    <property type="entry name" value="Transferase(Phosphotransferase) domain 1"/>
    <property type="match status" value="1"/>
</dbReference>
<dbReference type="InterPro" id="IPR000719">
    <property type="entry name" value="Prot_kinase_dom"/>
</dbReference>
<gene>
    <name evidence="12" type="ORF">SNEC2469_LOCUS8333</name>
</gene>
<dbReference type="EMBL" id="CAJNJA010013775">
    <property type="protein sequence ID" value="CAE7329169.1"/>
    <property type="molecule type" value="Genomic_DNA"/>
</dbReference>
<dbReference type="SUPFAM" id="SSF56112">
    <property type="entry name" value="Protein kinase-like (PK-like)"/>
    <property type="match status" value="1"/>
</dbReference>
<keyword evidence="9" id="KW-0175">Coiled coil</keyword>
<feature type="compositionally biased region" description="Pro residues" evidence="10">
    <location>
        <begin position="842"/>
        <end position="860"/>
    </location>
</feature>
<sequence>MPGAHELLDVSSGCRGYRQDETVAVTVSADNVRQMVDTNRPRFLQSAMRCAGPAPQAHGHCDDVTVRAALHCKAPDFSRGFADLLPYAQRILHPLIHNCGHQQDVLVLGLGGGAIPTYLKESCPGTHVLAVDNNTDVVRAARDFFAYRGEALVQDLHHALADLSHKRPQSFDAVVTDVGHNIKLTRGRDLQNVLKLLKPSGLVVENLSNPAYAADQLMLYKEFLGGAVSEEVSAGNHILFGRSNAAPPTIIAWSGLTRLFRLDDAGDEMMEVEAGEGRDGLFVAVLRSSADVGHQLELLVYTAIRKRKRLRVAAAVLELQTPSQDSVSFYDDTGIYWALQLEKTEESVPLARLLLAAKAASSGEVAMVELKCADTEAAPCSLRLAAVSHRSLLQSETQATVPSTSSFPREQLESADAWWGSGASRALEGQLAGSVALLAVPPGSQGSLRSSDDSVLLLEVVAEGLAEADRPVEINQARGKAHFVASLSPAAPAKARGVTFARPNACRLLALLSLACVTPVDKFRPSCIQCRTWASCMAERAQRGRGVEAAVLALEATLSRDDIIMSLDAYKHFDEMSPELSVGLLEHEFTNASTRSGLSMNAKGGDANTDGCSLVVLLIVLPWMRLGASKLRTLWFRWQWFARTGNRQGCAGFRCRGCIAAARFRKRAGGVRSCCCAWCLGLLGLAYSAGLKGNLKKLAAVCRIPWKALVQGGVPALSFTDSAKVLGEDFDVGEVGFTSAMAHPVGAAIDINGAQPGEQEYGFTISGISGADWDGRGRVLANAVCTGEPEDTKRLSVKERMAKLAAASLPPGAIGMMPLAEGDVDEKVSSSGRPKEAKDPVLPGPGVCPSPPRPSHPGPLPVNQSGLQSGHPSAEIIRQYWSAVQESGTAPFAYLGALPFVPGLTRMPIAPSAVHSTHGAAAIAEMAKGFNAGPVPPMPTGPTGPALEARVPLSSVSMGEFMASMRDLVRAEATPEGRAAEARETSTGRRCFVEIELWLDSITFPTGTENMPTFLCKYLCRRVQQQQLLADGGFAYVYAGLDAETGEKLAIRKVLLQDRETLEKAKVEIELLNSLCDHPHVVRFLGAEVTQRGTASEAVYLFELCTGGTLFEKIDSKVVAATKSNADPMQNQPGHCPCLPQDTILEVLGALAQALAYLSRLGLIHYDVKSENVLLGSDSLWKLGDFGSASERSFDLEGADKKLLLDAQEFIHGRCTPMYRAPELADVYLRWKIGAKVDMFALGCILFAAMTAQHPFSMESTCANITASYRIPTEAAASYAPALLGWLRRLLAREPSKRPSAVRLAAEVERFRILGEDPNEEMLQQERKDHKEQNRESIPAEAAFADFATFAPIVSLLEEQLRSSKVHQDQLRDAMRAQHSQLADAQQQLREQLRMDGERQMREWELDAAKRAAEAELRNASAEAHQLRLEQRSMQEQLAMALESQQRAECTAAAAAGSAASLSAAEARLADQNSMVTTLRQQLAILAAARASEAIAVSRGVLAVAYVGVSSSLPTNPGALVAVEGLSQRLRAACRQCGRVLEQQLQSAHEIAWTESGPSPLDIDWEAVEAKTLQELGSTALPDLGSAPMKAAPAAEKLLQDE</sequence>
<evidence type="ECO:0000256" key="5">
    <source>
        <dbReference type="ARBA" id="ARBA00022777"/>
    </source>
</evidence>
<evidence type="ECO:0000313" key="12">
    <source>
        <dbReference type="EMBL" id="CAE7329169.1"/>
    </source>
</evidence>
<evidence type="ECO:0000256" key="2">
    <source>
        <dbReference type="ARBA" id="ARBA00022527"/>
    </source>
</evidence>
<dbReference type="InterPro" id="IPR011009">
    <property type="entry name" value="Kinase-like_dom_sf"/>
</dbReference>
<name>A0A812NV07_9DINO</name>
<dbReference type="Gene3D" id="3.40.50.150">
    <property type="entry name" value="Vaccinia Virus protein VP39"/>
    <property type="match status" value="1"/>
</dbReference>
<dbReference type="EC" id="2.7.11.1" evidence="1"/>
<dbReference type="OrthoDB" id="248923at2759"/>
<dbReference type="PROSITE" id="PS00108">
    <property type="entry name" value="PROTEIN_KINASE_ST"/>
    <property type="match status" value="1"/>
</dbReference>
<evidence type="ECO:0000256" key="9">
    <source>
        <dbReference type="SAM" id="Coils"/>
    </source>
</evidence>
<dbReference type="PROSITE" id="PS50011">
    <property type="entry name" value="PROTEIN_KINASE_DOM"/>
    <property type="match status" value="1"/>
</dbReference>
<evidence type="ECO:0000259" key="11">
    <source>
        <dbReference type="PROSITE" id="PS50011"/>
    </source>
</evidence>
<feature type="region of interest" description="Disordered" evidence="10">
    <location>
        <begin position="1582"/>
        <end position="1602"/>
    </location>
</feature>
<evidence type="ECO:0000313" key="13">
    <source>
        <dbReference type="Proteomes" id="UP000601435"/>
    </source>
</evidence>
<protein>
    <recommendedName>
        <fullName evidence="1">non-specific serine/threonine protein kinase</fullName>
        <ecNumber evidence="1">2.7.11.1</ecNumber>
    </recommendedName>
</protein>
<dbReference type="GO" id="GO:0005524">
    <property type="term" value="F:ATP binding"/>
    <property type="evidence" value="ECO:0007669"/>
    <property type="project" value="UniProtKB-KW"/>
</dbReference>
<feature type="domain" description="Protein kinase" evidence="11">
    <location>
        <begin position="1023"/>
        <end position="1311"/>
    </location>
</feature>
<evidence type="ECO:0000256" key="10">
    <source>
        <dbReference type="SAM" id="MobiDB-lite"/>
    </source>
</evidence>
<organism evidence="12 13">
    <name type="scientific">Symbiodinium necroappetens</name>
    <dbReference type="NCBI Taxonomy" id="1628268"/>
    <lineage>
        <taxon>Eukaryota</taxon>
        <taxon>Sar</taxon>
        <taxon>Alveolata</taxon>
        <taxon>Dinophyceae</taxon>
        <taxon>Suessiales</taxon>
        <taxon>Symbiodiniaceae</taxon>
        <taxon>Symbiodinium</taxon>
    </lineage>
</organism>
<evidence type="ECO:0000256" key="1">
    <source>
        <dbReference type="ARBA" id="ARBA00012513"/>
    </source>
</evidence>
<dbReference type="PANTHER" id="PTHR22967:SF57">
    <property type="entry name" value="AUXILIN, ISOFORM A-RELATED"/>
    <property type="match status" value="1"/>
</dbReference>
<evidence type="ECO:0000256" key="6">
    <source>
        <dbReference type="ARBA" id="ARBA00022840"/>
    </source>
</evidence>
<evidence type="ECO:0000256" key="4">
    <source>
        <dbReference type="ARBA" id="ARBA00022741"/>
    </source>
</evidence>
<comment type="caution">
    <text evidence="12">The sequence shown here is derived from an EMBL/GenBank/DDBJ whole genome shotgun (WGS) entry which is preliminary data.</text>
</comment>
<feature type="region of interest" description="Disordered" evidence="10">
    <location>
        <begin position="824"/>
        <end position="871"/>
    </location>
</feature>
<dbReference type="Proteomes" id="UP000601435">
    <property type="component" value="Unassembled WGS sequence"/>
</dbReference>
<keyword evidence="4" id="KW-0547">Nucleotide-binding</keyword>
<keyword evidence="2" id="KW-0723">Serine/threonine-protein kinase</keyword>
<evidence type="ECO:0000256" key="8">
    <source>
        <dbReference type="ARBA" id="ARBA00048679"/>
    </source>
</evidence>
<keyword evidence="6" id="KW-0067">ATP-binding</keyword>
<dbReference type="SUPFAM" id="SSF53335">
    <property type="entry name" value="S-adenosyl-L-methionine-dependent methyltransferases"/>
    <property type="match status" value="1"/>
</dbReference>
<comment type="catalytic activity">
    <reaction evidence="8">
        <text>L-seryl-[protein] + ATP = O-phospho-L-seryl-[protein] + ADP + H(+)</text>
        <dbReference type="Rhea" id="RHEA:17989"/>
        <dbReference type="Rhea" id="RHEA-COMP:9863"/>
        <dbReference type="Rhea" id="RHEA-COMP:11604"/>
        <dbReference type="ChEBI" id="CHEBI:15378"/>
        <dbReference type="ChEBI" id="CHEBI:29999"/>
        <dbReference type="ChEBI" id="CHEBI:30616"/>
        <dbReference type="ChEBI" id="CHEBI:83421"/>
        <dbReference type="ChEBI" id="CHEBI:456216"/>
        <dbReference type="EC" id="2.7.11.1"/>
    </reaction>
</comment>
<feature type="compositionally biased region" description="Basic and acidic residues" evidence="10">
    <location>
        <begin position="825"/>
        <end position="839"/>
    </location>
</feature>
<feature type="non-terminal residue" evidence="12">
    <location>
        <position position="1"/>
    </location>
</feature>
<keyword evidence="5" id="KW-0418">Kinase</keyword>
<reference evidence="12" key="1">
    <citation type="submission" date="2021-02" db="EMBL/GenBank/DDBJ databases">
        <authorList>
            <person name="Dougan E. K."/>
            <person name="Rhodes N."/>
            <person name="Thang M."/>
            <person name="Chan C."/>
        </authorList>
    </citation>
    <scope>NUCLEOTIDE SEQUENCE</scope>
</reference>